<gene>
    <name evidence="2" type="ORF">LO80_03025</name>
</gene>
<evidence type="ECO:0000313" key="3">
    <source>
        <dbReference type="Proteomes" id="UP000029672"/>
    </source>
</evidence>
<organism evidence="2 3">
    <name type="scientific">Candidatus Francisella endociliophora</name>
    <dbReference type="NCBI Taxonomy" id="653937"/>
    <lineage>
        <taxon>Bacteria</taxon>
        <taxon>Pseudomonadati</taxon>
        <taxon>Pseudomonadota</taxon>
        <taxon>Gammaproteobacteria</taxon>
        <taxon>Thiotrichales</taxon>
        <taxon>Francisellaceae</taxon>
        <taxon>Francisella</taxon>
    </lineage>
</organism>
<feature type="signal peptide" evidence="1">
    <location>
        <begin position="1"/>
        <end position="18"/>
    </location>
</feature>
<dbReference type="RefSeq" id="WP_040008428.1">
    <property type="nucleotide sequence ID" value="NZ_CP009574.1"/>
</dbReference>
<sequence length="139" mass="15981">MKKLFLLIPALTTLSSCAYFDTNKPEEELYIDIRTPHIQDINFNETGDLPKDIQNQKYYDVRVSGSAIENCDVVDYGDAKIRHEGKNKIFIGQANDWDVVRIDCRKYAGKGKSKETHGLEIKVFSNDKIYHGKTQVEHE</sequence>
<name>A0A097ENB0_9GAMM</name>
<keyword evidence="1" id="KW-0732">Signal</keyword>
<dbReference type="PROSITE" id="PS51257">
    <property type="entry name" value="PROKAR_LIPOPROTEIN"/>
    <property type="match status" value="1"/>
</dbReference>
<dbReference type="KEGG" id="frf:LO80_03025"/>
<proteinExistence type="predicted"/>
<protein>
    <recommendedName>
        <fullName evidence="4">Lipoprotein</fullName>
    </recommendedName>
</protein>
<dbReference type="HOGENOM" id="CLU_1842194_0_0_6"/>
<evidence type="ECO:0000313" key="2">
    <source>
        <dbReference type="EMBL" id="AIT09049.1"/>
    </source>
</evidence>
<dbReference type="EMBL" id="CP009574">
    <property type="protein sequence ID" value="AIT09049.1"/>
    <property type="molecule type" value="Genomic_DNA"/>
</dbReference>
<dbReference type="OrthoDB" id="5605227at2"/>
<dbReference type="STRING" id="1547445.LO80_03025"/>
<evidence type="ECO:0008006" key="4">
    <source>
        <dbReference type="Google" id="ProtNLM"/>
    </source>
</evidence>
<accession>A0A097ENB0</accession>
<dbReference type="AlphaFoldDB" id="A0A097ENB0"/>
<evidence type="ECO:0000256" key="1">
    <source>
        <dbReference type="SAM" id="SignalP"/>
    </source>
</evidence>
<feature type="chain" id="PRO_5001934865" description="Lipoprotein" evidence="1">
    <location>
        <begin position="19"/>
        <end position="139"/>
    </location>
</feature>
<keyword evidence="3" id="KW-1185">Reference proteome</keyword>
<dbReference type="Proteomes" id="UP000029672">
    <property type="component" value="Chromosome"/>
</dbReference>
<reference evidence="2 3" key="1">
    <citation type="submission" date="2014-10" db="EMBL/GenBank/DDBJ databases">
        <title>Whole genome sequence of Francisella endociliophora strain FSC1006, isolated from a laboratory culture of the marine ciliate Euplotes raikovi.</title>
        <authorList>
            <person name="Granberg M."/>
            <person name="Backman S."/>
            <person name="Lundmark E."/>
            <person name="Nilsson E."/>
            <person name="Karlsson E."/>
            <person name="Thelaus J."/>
            <person name="Ohrman C."/>
            <person name="Larkeryd A."/>
            <person name="Stenberg P."/>
        </authorList>
    </citation>
    <scope>NUCLEOTIDE SEQUENCE [LARGE SCALE GENOMIC DNA]</scope>
    <source>
        <strain evidence="2 3">FSC1006</strain>
    </source>
</reference>